<dbReference type="KEGG" id="pcor:KS4_21170"/>
<organism evidence="1 2">
    <name type="scientific">Poriferisphaera corsica</name>
    <dbReference type="NCBI Taxonomy" id="2528020"/>
    <lineage>
        <taxon>Bacteria</taxon>
        <taxon>Pseudomonadati</taxon>
        <taxon>Planctomycetota</taxon>
        <taxon>Phycisphaerae</taxon>
        <taxon>Phycisphaerales</taxon>
        <taxon>Phycisphaeraceae</taxon>
        <taxon>Poriferisphaera</taxon>
    </lineage>
</organism>
<keyword evidence="2" id="KW-1185">Reference proteome</keyword>
<reference evidence="1 2" key="1">
    <citation type="submission" date="2019-02" db="EMBL/GenBank/DDBJ databases">
        <title>Deep-cultivation of Planctomycetes and their phenomic and genomic characterization uncovers novel biology.</title>
        <authorList>
            <person name="Wiegand S."/>
            <person name="Jogler M."/>
            <person name="Boedeker C."/>
            <person name="Pinto D."/>
            <person name="Vollmers J."/>
            <person name="Rivas-Marin E."/>
            <person name="Kohn T."/>
            <person name="Peeters S.H."/>
            <person name="Heuer A."/>
            <person name="Rast P."/>
            <person name="Oberbeckmann S."/>
            <person name="Bunk B."/>
            <person name="Jeske O."/>
            <person name="Meyerdierks A."/>
            <person name="Storesund J.E."/>
            <person name="Kallscheuer N."/>
            <person name="Luecker S."/>
            <person name="Lage O.M."/>
            <person name="Pohl T."/>
            <person name="Merkel B.J."/>
            <person name="Hornburger P."/>
            <person name="Mueller R.-W."/>
            <person name="Bruemmer F."/>
            <person name="Labrenz M."/>
            <person name="Spormann A.M."/>
            <person name="Op den Camp H."/>
            <person name="Overmann J."/>
            <person name="Amann R."/>
            <person name="Jetten M.S.M."/>
            <person name="Mascher T."/>
            <person name="Medema M.H."/>
            <person name="Devos D.P."/>
            <person name="Kaster A.-K."/>
            <person name="Ovreas L."/>
            <person name="Rohde M."/>
            <person name="Galperin M.Y."/>
            <person name="Jogler C."/>
        </authorList>
    </citation>
    <scope>NUCLEOTIDE SEQUENCE [LARGE SCALE GENOMIC DNA]</scope>
    <source>
        <strain evidence="1 2">KS4</strain>
    </source>
</reference>
<sequence length="74" mass="8383">MCNKLSDSTPSEHLSPHAKLLYLLDLLGEPLPELDDIVNLPTQLISLLDNADENMIRAILIEVVGRWDLLQNKY</sequence>
<proteinExistence type="predicted"/>
<gene>
    <name evidence="1" type="ORF">KS4_21170</name>
</gene>
<evidence type="ECO:0000313" key="2">
    <source>
        <dbReference type="Proteomes" id="UP000317369"/>
    </source>
</evidence>
<evidence type="ECO:0000313" key="1">
    <source>
        <dbReference type="EMBL" id="QDU34055.1"/>
    </source>
</evidence>
<dbReference type="AlphaFoldDB" id="A0A517YV25"/>
<protein>
    <submittedName>
        <fullName evidence="1">Uncharacterized protein</fullName>
    </submittedName>
</protein>
<dbReference type="Proteomes" id="UP000317369">
    <property type="component" value="Chromosome"/>
</dbReference>
<accession>A0A517YV25</accession>
<dbReference type="EMBL" id="CP036425">
    <property type="protein sequence ID" value="QDU34055.1"/>
    <property type="molecule type" value="Genomic_DNA"/>
</dbReference>
<dbReference type="RefSeq" id="WP_145077593.1">
    <property type="nucleotide sequence ID" value="NZ_CP036425.1"/>
</dbReference>
<name>A0A517YV25_9BACT</name>